<comment type="caution">
    <text evidence="1">The sequence shown here is derived from an EMBL/GenBank/DDBJ whole genome shotgun (WGS) entry which is preliminary data.</text>
</comment>
<reference evidence="1 2" key="1">
    <citation type="submission" date="2015-07" db="EMBL/GenBank/DDBJ databases">
        <title>A draft genome sequence of Mycobacterium wolinskyi.</title>
        <authorList>
            <person name="de Man T.J."/>
            <person name="Perry K.A."/>
            <person name="Coulliette A.D."/>
            <person name="Jensen B."/>
            <person name="Toney N.C."/>
            <person name="Limbago B.M."/>
            <person name="Noble-Wang J."/>
        </authorList>
    </citation>
    <scope>NUCLEOTIDE SEQUENCE [LARGE SCALE GENOMIC DNA]</scope>
    <source>
        <strain evidence="1 2">CDC_01</strain>
    </source>
</reference>
<protein>
    <submittedName>
        <fullName evidence="1">Uncharacterized protein</fullName>
    </submittedName>
</protein>
<sequence length="156" mass="17584">MTSQGPELNRATPLNEAALLQYNNRMLDALFRQSPAGPIPDGDTRGTLLAWPGTWLTKPLALLVRIIVWQGKVLDRREAVLRNKVTPFGLRLVKARLSVADSWVDGGDCVLIDYSKTSWLARMVRDEIRLVSPGLYLGVVWLWRKRVGWFAIRSTG</sequence>
<keyword evidence="2" id="KW-1185">Reference proteome</keyword>
<dbReference type="Proteomes" id="UP000070612">
    <property type="component" value="Unassembled WGS sequence"/>
</dbReference>
<evidence type="ECO:0000313" key="1">
    <source>
        <dbReference type="EMBL" id="KWX22587.1"/>
    </source>
</evidence>
<organism evidence="1 2">
    <name type="scientific">Mycolicibacterium wolinskyi</name>
    <dbReference type="NCBI Taxonomy" id="59750"/>
    <lineage>
        <taxon>Bacteria</taxon>
        <taxon>Bacillati</taxon>
        <taxon>Actinomycetota</taxon>
        <taxon>Actinomycetes</taxon>
        <taxon>Mycobacteriales</taxon>
        <taxon>Mycobacteriaceae</taxon>
        <taxon>Mycolicibacterium</taxon>
    </lineage>
</organism>
<proteinExistence type="predicted"/>
<gene>
    <name evidence="1" type="ORF">AFM11_18940</name>
</gene>
<accession>A0A132PK72</accession>
<dbReference type="EMBL" id="LGTW01000012">
    <property type="protein sequence ID" value="KWX22587.1"/>
    <property type="molecule type" value="Genomic_DNA"/>
</dbReference>
<dbReference type="PATRIC" id="fig|59750.3.peg.1122"/>
<dbReference type="STRING" id="59750.AWC31_15030"/>
<evidence type="ECO:0000313" key="2">
    <source>
        <dbReference type="Proteomes" id="UP000070612"/>
    </source>
</evidence>
<name>A0A132PK72_9MYCO</name>
<dbReference type="RefSeq" id="WP_084356717.1">
    <property type="nucleotide sequence ID" value="NZ_LGTW01000012.1"/>
</dbReference>
<dbReference type="AlphaFoldDB" id="A0A132PK72"/>